<reference evidence="1 2" key="1">
    <citation type="journal article" date="2019" name="Nat. Med.">
        <title>A library of human gut bacterial isolates paired with longitudinal multiomics data enables mechanistic microbiome research.</title>
        <authorList>
            <person name="Poyet M."/>
            <person name="Groussin M."/>
            <person name="Gibbons S.M."/>
            <person name="Avila-Pacheco J."/>
            <person name="Jiang X."/>
            <person name="Kearney S.M."/>
            <person name="Perrotta A.R."/>
            <person name="Berdy B."/>
            <person name="Zhao S."/>
            <person name="Lieberman T.D."/>
            <person name="Swanson P.K."/>
            <person name="Smith M."/>
            <person name="Roesemann S."/>
            <person name="Alexander J.E."/>
            <person name="Rich S.A."/>
            <person name="Livny J."/>
            <person name="Vlamakis H."/>
            <person name="Clish C."/>
            <person name="Bullock K."/>
            <person name="Deik A."/>
            <person name="Scott J."/>
            <person name="Pierce K.A."/>
            <person name="Xavier R.J."/>
            <person name="Alm E.J."/>
        </authorList>
    </citation>
    <scope>NUCLEOTIDE SEQUENCE [LARGE SCALE GENOMIC DNA]</scope>
    <source>
        <strain evidence="1 2">BIOML-A188</strain>
    </source>
</reference>
<name>A0A6I0M3U9_BACT4</name>
<gene>
    <name evidence="1" type="ORF">GAO51_15100</name>
</gene>
<dbReference type="AlphaFoldDB" id="A0A6I0M3U9"/>
<dbReference type="Proteomes" id="UP000440614">
    <property type="component" value="Unassembled WGS sequence"/>
</dbReference>
<dbReference type="EMBL" id="WCSY01000014">
    <property type="protein sequence ID" value="KAB4310698.1"/>
    <property type="molecule type" value="Genomic_DNA"/>
</dbReference>
<dbReference type="RefSeq" id="WP_310504952.1">
    <property type="nucleotide sequence ID" value="NZ_JANUSI010000001.1"/>
</dbReference>
<sequence>MVAEVDVLLYVQVRLDRPATDACVWIKDAAGIPGNLWSFHREHDLNPSDCSSGSGCPFCILDLLFFQEAAL</sequence>
<organism evidence="1 2">
    <name type="scientific">Bacteroides thetaiotaomicron</name>
    <dbReference type="NCBI Taxonomy" id="818"/>
    <lineage>
        <taxon>Bacteria</taxon>
        <taxon>Pseudomonadati</taxon>
        <taxon>Bacteroidota</taxon>
        <taxon>Bacteroidia</taxon>
        <taxon>Bacteroidales</taxon>
        <taxon>Bacteroidaceae</taxon>
        <taxon>Bacteroides</taxon>
    </lineage>
</organism>
<comment type="caution">
    <text evidence="1">The sequence shown here is derived from an EMBL/GenBank/DDBJ whole genome shotgun (WGS) entry which is preliminary data.</text>
</comment>
<proteinExistence type="predicted"/>
<evidence type="ECO:0000313" key="1">
    <source>
        <dbReference type="EMBL" id="KAB4310698.1"/>
    </source>
</evidence>
<evidence type="ECO:0000313" key="2">
    <source>
        <dbReference type="Proteomes" id="UP000440614"/>
    </source>
</evidence>
<protein>
    <submittedName>
        <fullName evidence="1">Uncharacterized protein</fullName>
    </submittedName>
</protein>
<accession>A0A6I0M3U9</accession>